<evidence type="ECO:0000313" key="2">
    <source>
        <dbReference type="EMBL" id="MDP9830996.1"/>
    </source>
</evidence>
<comment type="caution">
    <text evidence="2">The sequence shown here is derived from an EMBL/GenBank/DDBJ whole genome shotgun (WGS) entry which is preliminary data.</text>
</comment>
<keyword evidence="1" id="KW-0732">Signal</keyword>
<dbReference type="EMBL" id="JAUSQZ010000001">
    <property type="protein sequence ID" value="MDP9830996.1"/>
    <property type="molecule type" value="Genomic_DNA"/>
</dbReference>
<gene>
    <name evidence="2" type="ORF">J2S57_006745</name>
</gene>
<evidence type="ECO:0000313" key="3">
    <source>
        <dbReference type="Proteomes" id="UP001235712"/>
    </source>
</evidence>
<protein>
    <submittedName>
        <fullName evidence="2">Uncharacterized protein</fullName>
    </submittedName>
</protein>
<reference evidence="2 3" key="1">
    <citation type="submission" date="2023-07" db="EMBL/GenBank/DDBJ databases">
        <title>Sequencing the genomes of 1000 actinobacteria strains.</title>
        <authorList>
            <person name="Klenk H.-P."/>
        </authorList>
    </citation>
    <scope>NUCLEOTIDE SEQUENCE [LARGE SCALE GENOMIC DNA]</scope>
    <source>
        <strain evidence="2 3">DSM 44388</strain>
    </source>
</reference>
<feature type="chain" id="PRO_5045449271" evidence="1">
    <location>
        <begin position="27"/>
        <end position="131"/>
    </location>
</feature>
<keyword evidence="3" id="KW-1185">Reference proteome</keyword>
<proteinExistence type="predicted"/>
<accession>A0ABT9PE60</accession>
<dbReference type="Proteomes" id="UP001235712">
    <property type="component" value="Unassembled WGS sequence"/>
</dbReference>
<dbReference type="RefSeq" id="WP_307250342.1">
    <property type="nucleotide sequence ID" value="NZ_JAUSQZ010000001.1"/>
</dbReference>
<name>A0ABT9PE60_9ACTN</name>
<feature type="signal peptide" evidence="1">
    <location>
        <begin position="1"/>
        <end position="26"/>
    </location>
</feature>
<sequence>MKLKIRSAVAALALVAGLGVATVPMAQSASAASKTPKSVFFCNTATDYSVKVYVYTDPADSTFTMKSGSGCVQKYLAPYSTSFVFQLTSTKGEQKLAPASIQLGESCSYWESFQFSKTYKTFESGGYKHLC</sequence>
<organism evidence="2 3">
    <name type="scientific">Kineosporia succinea</name>
    <dbReference type="NCBI Taxonomy" id="84632"/>
    <lineage>
        <taxon>Bacteria</taxon>
        <taxon>Bacillati</taxon>
        <taxon>Actinomycetota</taxon>
        <taxon>Actinomycetes</taxon>
        <taxon>Kineosporiales</taxon>
        <taxon>Kineosporiaceae</taxon>
        <taxon>Kineosporia</taxon>
    </lineage>
</organism>
<evidence type="ECO:0000256" key="1">
    <source>
        <dbReference type="SAM" id="SignalP"/>
    </source>
</evidence>